<feature type="region of interest" description="Disordered" evidence="1">
    <location>
        <begin position="1"/>
        <end position="21"/>
    </location>
</feature>
<comment type="caution">
    <text evidence="2">The sequence shown here is derived from an EMBL/GenBank/DDBJ whole genome shotgun (WGS) entry which is preliminary data.</text>
</comment>
<dbReference type="AlphaFoldDB" id="A0A0F9NFT7"/>
<evidence type="ECO:0000313" key="2">
    <source>
        <dbReference type="EMBL" id="KKN16799.1"/>
    </source>
</evidence>
<protein>
    <submittedName>
        <fullName evidence="2">Uncharacterized protein</fullName>
    </submittedName>
</protein>
<evidence type="ECO:0000256" key="1">
    <source>
        <dbReference type="SAM" id="MobiDB-lite"/>
    </source>
</evidence>
<name>A0A0F9NFT7_9ZZZZ</name>
<sequence length="49" mass="6080">MSKKSLDKSERERIEKEKEQQVARQYDIIERHQRGLQEAIRRLKQIERD</sequence>
<proteinExistence type="predicted"/>
<dbReference type="EMBL" id="LAZR01003580">
    <property type="protein sequence ID" value="KKN16799.1"/>
    <property type="molecule type" value="Genomic_DNA"/>
</dbReference>
<reference evidence="2" key="1">
    <citation type="journal article" date="2015" name="Nature">
        <title>Complex archaea that bridge the gap between prokaryotes and eukaryotes.</title>
        <authorList>
            <person name="Spang A."/>
            <person name="Saw J.H."/>
            <person name="Jorgensen S.L."/>
            <person name="Zaremba-Niedzwiedzka K."/>
            <person name="Martijn J."/>
            <person name="Lind A.E."/>
            <person name="van Eijk R."/>
            <person name="Schleper C."/>
            <person name="Guy L."/>
            <person name="Ettema T.J."/>
        </authorList>
    </citation>
    <scope>NUCLEOTIDE SEQUENCE</scope>
</reference>
<organism evidence="2">
    <name type="scientific">marine sediment metagenome</name>
    <dbReference type="NCBI Taxonomy" id="412755"/>
    <lineage>
        <taxon>unclassified sequences</taxon>
        <taxon>metagenomes</taxon>
        <taxon>ecological metagenomes</taxon>
    </lineage>
</organism>
<gene>
    <name evidence="2" type="ORF">LCGC14_0972290</name>
</gene>
<accession>A0A0F9NFT7</accession>